<evidence type="ECO:0000259" key="4">
    <source>
        <dbReference type="Pfam" id="PF25151"/>
    </source>
</evidence>
<proteinExistence type="inferred from homology"/>
<dbReference type="InterPro" id="IPR016024">
    <property type="entry name" value="ARM-type_fold"/>
</dbReference>
<dbReference type="GO" id="GO:0030488">
    <property type="term" value="P:tRNA methylation"/>
    <property type="evidence" value="ECO:0007669"/>
    <property type="project" value="TreeGrafter"/>
</dbReference>
<sequence>KKMEPHDVFNKLQNCQNDIPIFRKLISTAPLHDSTNESVKEWQTILAHIIKIISNNSELGNERILLACHAFYALLPMQCDSHAFKDTIIGFQKLDSYNLCFLEKQYTVSDLELFKLLNAYGYLQVNRKDVLETCFEYDALLIMFDVIYRNCIKYTKYTYFAYRVLSAWLKRLRNTTDARFWDKQNCILEQKLEAIIFSNWSNVLNNLCKQNAEIFNMYLRIMLQKHKKTFIDNVYQICLQDMSWQNETKYIILTEILQVHDIKVQTIQCFLFELCNSLTKISLRCGGTKLYMTILRKLNEAEWKEMFGEVMKFVIDRWESGKHVDHNALQSLFTYWLEPTIEMYRNILPFLWELCSDTQGYFSRSHLQRMAAKIHVELPQTHEIDCYIDNKEEIIRLNAFAVLCYRAVELININETDPFLLIKQFLWFNANTATIVMREGIIKYFRILCSNILKAISVKTDCILSISEFMNWLHEYFLDCFEIGSCYQRKILALKLYGTLLSFTNKNLYKNYTRHKKCLHNIVAIDKYLKTTDSSSRLLKGIFLGGLRNLCRRFINKESLFLLLRLVLDSAIDVRQLASTLILEYFGKDALLTTEKRILYNCAWEHCNSSKFYKIESGAILVKIIAHWLPLNKVSNEVSKNAAAVFSDNEHNNILVYSSYSEFLLNEAKCQLAEIKSDILKAIVKNRPFYGVLTALLAVAFRGGPENWVLTPQFTEKMLSLLKDAVEFFLSTFSIKASNTVYSSSFAEMGLAIDEKIKTSEIEDFDYDELQLSPAHQVLISCIWMSLKISCEIASEIGMLIQSNAHVKRSIDIIVMVLLKCRHKGVVECAGVTIFYKYINKCLYNEDKYSELPKIYLTCLLEEDTKKSLHLTRRGAGLSIMFHKLVVSDNRNNRPTVHFAVETLLRSLKNVSVTTVRNVETGEDSPWAKRLHFLRALVADKEIHAQLGPYMEDICLTCFRYMESDVWTVRNASLQLYGVVVPRLVGQCTRKGDEAFDFGDGYSVNHFVTHYPMLTSHMWAQLRDVSKIRGTSNTALRSYSSVVHTLIVLSKLSTSGCDLVDYPARIFATKFKHLLLIFLGNPMIHVRQLAAKAYTALTPFNKTNSEIKAIRQKILSSHDNNMSHGCLLTCKYLREKFIHDTHNFVHEIKEDYGKVYWTGNLGNSRYFNIIETWNNMRVHKKVAQPCYILETLFLQEASSHTHFTDTLSFHYNLPITECIVSSQKIQPGFFQFVGYCEQLLVAYFKTFGSKFDDFEQTAIRNILNSSCTEQGIEFLKSLSHCAPLLEFILKYLTSIRNNYHQLLLDEIITFTLRTIKHASLETNKLEFDEIIEKFNEVEIALANSNIARVKNSLILAFSKRETLINEVLLHVSDMCMDEKQSVRLMAAEYLELVLHHFAQLQDGNKLIVMRCCLILLKDEITEIREIMSTLLQTHVFRKCIGTASRLQHEEIVYQRFLLDVIRNHIADNNVEFIQYFTHAIQDGDSNVTIENPFQHNDSIFHKEESKFLNICFLHDSTDDDRNSHENSSDVIHAIETRRFRKLQEKAGFSYDDLRVVLYLKEIDYMVQKRDIIIQQWK</sequence>
<evidence type="ECO:0000256" key="1">
    <source>
        <dbReference type="ARBA" id="ARBA00010409"/>
    </source>
</evidence>
<gene>
    <name evidence="5" type="primary">Thada_1</name>
    <name evidence="5" type="ORF">G6Z76_0012428</name>
</gene>
<dbReference type="PANTHER" id="PTHR14387:SF0">
    <property type="entry name" value="DUF2428 DOMAIN-CONTAINING PROTEIN"/>
    <property type="match status" value="1"/>
</dbReference>
<comment type="similarity">
    <text evidence="1">Belongs to the THADA family.</text>
</comment>
<dbReference type="Proteomes" id="UP000669903">
    <property type="component" value="Unassembled WGS sequence"/>
</dbReference>
<evidence type="ECO:0000313" key="5">
    <source>
        <dbReference type="EMBL" id="KAG5334433.1"/>
    </source>
</evidence>
<dbReference type="Pfam" id="PF10350">
    <property type="entry name" value="DUF2428"/>
    <property type="match status" value="1"/>
</dbReference>
<dbReference type="SUPFAM" id="SSF48371">
    <property type="entry name" value="ARM repeat"/>
    <property type="match status" value="1"/>
</dbReference>
<feature type="non-terminal residue" evidence="5">
    <location>
        <position position="1577"/>
    </location>
</feature>
<keyword evidence="6" id="KW-1185">Reference proteome</keyword>
<evidence type="ECO:0000256" key="2">
    <source>
        <dbReference type="ARBA" id="ARBA00022694"/>
    </source>
</evidence>
<dbReference type="InterPro" id="IPR051954">
    <property type="entry name" value="tRNA_methyltransferase_THADA"/>
</dbReference>
<feature type="non-terminal residue" evidence="5">
    <location>
        <position position="1"/>
    </location>
</feature>
<protein>
    <submittedName>
        <fullName evidence="5">THADA protein</fullName>
    </submittedName>
</protein>
<accession>A0A836FXH7</accession>
<dbReference type="EMBL" id="JAANIC010004487">
    <property type="protein sequence ID" value="KAG5334433.1"/>
    <property type="molecule type" value="Genomic_DNA"/>
</dbReference>
<organism evidence="5 6">
    <name type="scientific">Acromyrmex charruanus</name>
    <dbReference type="NCBI Taxonomy" id="2715315"/>
    <lineage>
        <taxon>Eukaryota</taxon>
        <taxon>Metazoa</taxon>
        <taxon>Ecdysozoa</taxon>
        <taxon>Arthropoda</taxon>
        <taxon>Hexapoda</taxon>
        <taxon>Insecta</taxon>
        <taxon>Pterygota</taxon>
        <taxon>Neoptera</taxon>
        <taxon>Endopterygota</taxon>
        <taxon>Hymenoptera</taxon>
        <taxon>Apocrita</taxon>
        <taxon>Aculeata</taxon>
        <taxon>Formicoidea</taxon>
        <taxon>Formicidae</taxon>
        <taxon>Myrmicinae</taxon>
        <taxon>Acromyrmex</taxon>
    </lineage>
</organism>
<evidence type="ECO:0000313" key="6">
    <source>
        <dbReference type="Proteomes" id="UP000669903"/>
    </source>
</evidence>
<reference evidence="5" key="1">
    <citation type="submission" date="2020-03" db="EMBL/GenBank/DDBJ databases">
        <title>Relaxed selection underlies rapid genomic changes in the transitions from sociality to social parasitism in ants.</title>
        <authorList>
            <person name="Bi X."/>
        </authorList>
    </citation>
    <scope>NUCLEOTIDE SEQUENCE</scope>
    <source>
        <strain evidence="5">BGI-DK2014a</strain>
        <tissue evidence="5">Whole body</tissue>
    </source>
</reference>
<dbReference type="Pfam" id="PF25151">
    <property type="entry name" value="TPR_Trm732_C"/>
    <property type="match status" value="1"/>
</dbReference>
<dbReference type="InterPro" id="IPR056842">
    <property type="entry name" value="THADA-like_TPR_C"/>
</dbReference>
<dbReference type="InterPro" id="IPR019442">
    <property type="entry name" value="THADA/TRM732_DUF2428"/>
</dbReference>
<name>A0A836FXH7_9HYME</name>
<feature type="domain" description="tRNA (32-2'-O)-methyltransferase regulator THADA-like C-terminal TPR repeats region" evidence="4">
    <location>
        <begin position="970"/>
        <end position="1133"/>
    </location>
</feature>
<evidence type="ECO:0000259" key="3">
    <source>
        <dbReference type="Pfam" id="PF10350"/>
    </source>
</evidence>
<dbReference type="PANTHER" id="PTHR14387">
    <property type="entry name" value="THADA/DEATH RECEPTOR INTERACTING PROTEIN"/>
    <property type="match status" value="1"/>
</dbReference>
<keyword evidence="2" id="KW-0819">tRNA processing</keyword>
<comment type="caution">
    <text evidence="5">The sequence shown here is derived from an EMBL/GenBank/DDBJ whole genome shotgun (WGS) entry which is preliminary data.</text>
</comment>
<dbReference type="GO" id="GO:0005829">
    <property type="term" value="C:cytosol"/>
    <property type="evidence" value="ECO:0007669"/>
    <property type="project" value="TreeGrafter"/>
</dbReference>
<feature type="domain" description="DUF2428" evidence="3">
    <location>
        <begin position="714"/>
        <end position="968"/>
    </location>
</feature>